<comment type="caution">
    <text evidence="1">The sequence shown here is derived from an EMBL/GenBank/DDBJ whole genome shotgun (WGS) entry which is preliminary data.</text>
</comment>
<evidence type="ECO:0000313" key="2">
    <source>
        <dbReference type="Proteomes" id="UP001589818"/>
    </source>
</evidence>
<dbReference type="RefSeq" id="WP_256555563.1">
    <property type="nucleotide sequence ID" value="NZ_JANHOF010000015.1"/>
</dbReference>
<gene>
    <name evidence="1" type="ORF">ACFFJ8_00610</name>
</gene>
<name>A0ABV6J250_9BACL</name>
<dbReference type="Proteomes" id="UP001589818">
    <property type="component" value="Unassembled WGS sequence"/>
</dbReference>
<sequence>MLNNTNLTKKLLLALFVAAEMTALEWLIPVHGGIIDHMEEIR</sequence>
<dbReference type="EMBL" id="JBHLVF010000003">
    <property type="protein sequence ID" value="MFC0389867.1"/>
    <property type="molecule type" value="Genomic_DNA"/>
</dbReference>
<organism evidence="1 2">
    <name type="scientific">Paenibacillus mendelii</name>
    <dbReference type="NCBI Taxonomy" id="206163"/>
    <lineage>
        <taxon>Bacteria</taxon>
        <taxon>Bacillati</taxon>
        <taxon>Bacillota</taxon>
        <taxon>Bacilli</taxon>
        <taxon>Bacillales</taxon>
        <taxon>Paenibacillaceae</taxon>
        <taxon>Paenibacillus</taxon>
    </lineage>
</organism>
<evidence type="ECO:0000313" key="1">
    <source>
        <dbReference type="EMBL" id="MFC0389867.1"/>
    </source>
</evidence>
<protein>
    <submittedName>
        <fullName evidence="1">Uncharacterized protein</fullName>
    </submittedName>
</protein>
<proteinExistence type="predicted"/>
<reference evidence="1 2" key="1">
    <citation type="submission" date="2024-09" db="EMBL/GenBank/DDBJ databases">
        <authorList>
            <person name="Sun Q."/>
            <person name="Mori K."/>
        </authorList>
    </citation>
    <scope>NUCLEOTIDE SEQUENCE [LARGE SCALE GENOMIC DNA]</scope>
    <source>
        <strain evidence="1 2">CCM 4839</strain>
    </source>
</reference>
<accession>A0ABV6J250</accession>
<keyword evidence="2" id="KW-1185">Reference proteome</keyword>